<dbReference type="InterPro" id="IPR023631">
    <property type="entry name" value="Amidase_dom"/>
</dbReference>
<evidence type="ECO:0000256" key="4">
    <source>
        <dbReference type="ARBA" id="ARBA00014428"/>
    </source>
</evidence>
<dbReference type="InterPro" id="IPR004412">
    <property type="entry name" value="GatA"/>
</dbReference>
<feature type="compositionally biased region" description="Basic and acidic residues" evidence="11">
    <location>
        <begin position="504"/>
        <end position="514"/>
    </location>
</feature>
<evidence type="ECO:0000256" key="2">
    <source>
        <dbReference type="ARBA" id="ARBA00011123"/>
    </source>
</evidence>
<dbReference type="SUPFAM" id="SSF75304">
    <property type="entry name" value="Amidase signature (AS) enzymes"/>
    <property type="match status" value="1"/>
</dbReference>
<feature type="region of interest" description="Disordered" evidence="11">
    <location>
        <begin position="504"/>
        <end position="535"/>
    </location>
</feature>
<evidence type="ECO:0000256" key="8">
    <source>
        <dbReference type="ARBA" id="ARBA00022917"/>
    </source>
</evidence>
<proteinExistence type="inferred from homology"/>
<dbReference type="InterPro" id="IPR020556">
    <property type="entry name" value="Amidase_CS"/>
</dbReference>
<dbReference type="Pfam" id="PF01425">
    <property type="entry name" value="Amidase"/>
    <property type="match status" value="1"/>
</dbReference>
<dbReference type="InterPro" id="IPR036928">
    <property type="entry name" value="AS_sf"/>
</dbReference>
<dbReference type="GO" id="GO:0016740">
    <property type="term" value="F:transferase activity"/>
    <property type="evidence" value="ECO:0007669"/>
    <property type="project" value="UniProtKB-KW"/>
</dbReference>
<evidence type="ECO:0000256" key="9">
    <source>
        <dbReference type="ARBA" id="ARBA00047407"/>
    </source>
</evidence>
<dbReference type="EMBL" id="FXAN01000038">
    <property type="protein sequence ID" value="SMF99133.1"/>
    <property type="molecule type" value="Genomic_DNA"/>
</dbReference>
<organism evidence="13 14">
    <name type="scientific">Burkholderia singularis</name>
    <dbReference type="NCBI Taxonomy" id="1503053"/>
    <lineage>
        <taxon>Bacteria</taxon>
        <taxon>Pseudomonadati</taxon>
        <taxon>Pseudomonadota</taxon>
        <taxon>Betaproteobacteria</taxon>
        <taxon>Burkholderiales</taxon>
        <taxon>Burkholderiaceae</taxon>
        <taxon>Burkholderia</taxon>
        <taxon>pseudomallei group</taxon>
    </lineage>
</organism>
<evidence type="ECO:0000256" key="3">
    <source>
        <dbReference type="ARBA" id="ARBA00012739"/>
    </source>
</evidence>
<dbReference type="NCBIfam" id="TIGR00132">
    <property type="entry name" value="gatA"/>
    <property type="match status" value="1"/>
</dbReference>
<dbReference type="Gene3D" id="3.90.1300.10">
    <property type="entry name" value="Amidase signature (AS) domain"/>
    <property type="match status" value="1"/>
</dbReference>
<evidence type="ECO:0000256" key="5">
    <source>
        <dbReference type="ARBA" id="ARBA00022598"/>
    </source>
</evidence>
<dbReference type="GO" id="GO:0030956">
    <property type="term" value="C:glutamyl-tRNA(Gln) amidotransferase complex"/>
    <property type="evidence" value="ECO:0007669"/>
    <property type="project" value="InterPro"/>
</dbReference>
<dbReference type="PANTHER" id="PTHR11895">
    <property type="entry name" value="TRANSAMIDASE"/>
    <property type="match status" value="1"/>
</dbReference>
<accession>A0A238H204</accession>
<dbReference type="AlphaFoldDB" id="A0A238H204"/>
<dbReference type="GO" id="GO:0006412">
    <property type="term" value="P:translation"/>
    <property type="evidence" value="ECO:0007669"/>
    <property type="project" value="UniProtKB-UniRule"/>
</dbReference>
<feature type="active site" description="Charge relay system" evidence="10">
    <location>
        <position position="87"/>
    </location>
</feature>
<keyword evidence="5 10" id="KW-0436">Ligase</keyword>
<protein>
    <recommendedName>
        <fullName evidence="4 10">Glutamyl-tRNA(Gln) amidotransferase subunit A</fullName>
        <shortName evidence="10">Glu-ADT subunit A</shortName>
        <ecNumber evidence="3 10">6.3.5.7</ecNumber>
    </recommendedName>
</protein>
<evidence type="ECO:0000256" key="11">
    <source>
        <dbReference type="SAM" id="MobiDB-lite"/>
    </source>
</evidence>
<evidence type="ECO:0000256" key="1">
    <source>
        <dbReference type="ARBA" id="ARBA00008069"/>
    </source>
</evidence>
<dbReference type="EC" id="6.3.5.7" evidence="3 10"/>
<sequence>MRAPSSIHEIHAMHAKSLTELRAALDAKQYSAVELAQHYLTRIDAARDLNAFIHVDPELTLAQARAADARLASGDAGPLTGLPVAHKDVFVTRGWRSSAGSKMLANYTSPFDATVVERLAAAGMVTLGKTNMDEFAMGSSNENSAFGPVKNPWDPNAVPGGSSGGSSAAVAARLAPAATGTDTGGSIRQPASFAGVTGIKPTYGRVSRYGMIAFASSLDQGGPMAASAADCALLLNAMAGFDERDSTSLARADEDFARHLGQPWAPQAGAGKPLAGLRIGLPDEYFGAGLADDVRAAIDAALKVYETLGATLVPVSLPKTELSIPVYYVIAPAEASSNLSRFDGVRYGHRAAEYRDLLDMYKKSRAQGFGPEVKRRILVGTYVLSHGYYDAYYLQAQKIRRIIAQDFQEAFKQCDVIMGPASPTVAWDLGAKGDDPVQMYLADIYTLSVSLAGLPGMSVPCGFGAGANAQRPVGLQIIGNYFDEARMLQVADAFQRATDWHRQIPAWKDGEPSRSSDSLPPGGADASVEAARREA</sequence>
<comment type="function">
    <text evidence="10">Allows the formation of correctly charged Gln-tRNA(Gln) through the transamidation of misacylated Glu-tRNA(Gln) in organisms which lack glutaminyl-tRNA synthetase. The reaction takes place in the presence of glutamine and ATP through an activated gamma-phospho-Glu-tRNA(Gln).</text>
</comment>
<feature type="active site" description="Acyl-ester intermediate" evidence="10">
    <location>
        <position position="186"/>
    </location>
</feature>
<dbReference type="PANTHER" id="PTHR11895:SF151">
    <property type="entry name" value="GLUTAMYL-TRNA(GLN) AMIDOTRANSFERASE SUBUNIT A"/>
    <property type="match status" value="1"/>
</dbReference>
<keyword evidence="6 10" id="KW-0547">Nucleotide-binding</keyword>
<gene>
    <name evidence="10" type="primary">gatA</name>
    <name evidence="13" type="ORF">BSIN_2351</name>
</gene>
<evidence type="ECO:0000259" key="12">
    <source>
        <dbReference type="Pfam" id="PF01425"/>
    </source>
</evidence>
<comment type="catalytic activity">
    <reaction evidence="9 10">
        <text>L-glutamyl-tRNA(Gln) + L-glutamine + ATP + H2O = L-glutaminyl-tRNA(Gln) + L-glutamate + ADP + phosphate + H(+)</text>
        <dbReference type="Rhea" id="RHEA:17521"/>
        <dbReference type="Rhea" id="RHEA-COMP:9681"/>
        <dbReference type="Rhea" id="RHEA-COMP:9684"/>
        <dbReference type="ChEBI" id="CHEBI:15377"/>
        <dbReference type="ChEBI" id="CHEBI:15378"/>
        <dbReference type="ChEBI" id="CHEBI:29985"/>
        <dbReference type="ChEBI" id="CHEBI:30616"/>
        <dbReference type="ChEBI" id="CHEBI:43474"/>
        <dbReference type="ChEBI" id="CHEBI:58359"/>
        <dbReference type="ChEBI" id="CHEBI:78520"/>
        <dbReference type="ChEBI" id="CHEBI:78521"/>
        <dbReference type="ChEBI" id="CHEBI:456216"/>
        <dbReference type="EC" id="6.3.5.7"/>
    </reaction>
</comment>
<keyword evidence="13" id="KW-0808">Transferase</keyword>
<feature type="domain" description="Amidase" evidence="12">
    <location>
        <begin position="34"/>
        <end position="488"/>
    </location>
</feature>
<dbReference type="HAMAP" id="MF_00120">
    <property type="entry name" value="GatA"/>
    <property type="match status" value="1"/>
</dbReference>
<dbReference type="Proteomes" id="UP000198460">
    <property type="component" value="Unassembled WGS sequence"/>
</dbReference>
<comment type="subunit">
    <text evidence="2 10">Heterotrimer of A, B and C subunits.</text>
</comment>
<evidence type="ECO:0000256" key="7">
    <source>
        <dbReference type="ARBA" id="ARBA00022840"/>
    </source>
</evidence>
<keyword evidence="8 10" id="KW-0648">Protein biosynthesis</keyword>
<dbReference type="InterPro" id="IPR000120">
    <property type="entry name" value="Amidase"/>
</dbReference>
<keyword evidence="7 10" id="KW-0067">ATP-binding</keyword>
<dbReference type="GO" id="GO:0005524">
    <property type="term" value="F:ATP binding"/>
    <property type="evidence" value="ECO:0007669"/>
    <property type="project" value="UniProtKB-KW"/>
</dbReference>
<evidence type="ECO:0000256" key="6">
    <source>
        <dbReference type="ARBA" id="ARBA00022741"/>
    </source>
</evidence>
<name>A0A238H204_9BURK</name>
<comment type="similarity">
    <text evidence="1 10">Belongs to the amidase family. GatA subfamily.</text>
</comment>
<evidence type="ECO:0000313" key="13">
    <source>
        <dbReference type="EMBL" id="SMF99133.1"/>
    </source>
</evidence>
<dbReference type="GO" id="GO:0050567">
    <property type="term" value="F:glutaminyl-tRNA synthase (glutamine-hydrolyzing) activity"/>
    <property type="evidence" value="ECO:0007669"/>
    <property type="project" value="UniProtKB-UniRule"/>
</dbReference>
<reference evidence="13 14" key="1">
    <citation type="submission" date="2017-04" db="EMBL/GenBank/DDBJ databases">
        <authorList>
            <person name="Afonso C.L."/>
            <person name="Miller P.J."/>
            <person name="Scott M.A."/>
            <person name="Spackman E."/>
            <person name="Goraichik I."/>
            <person name="Dimitrov K.M."/>
            <person name="Suarez D.L."/>
            <person name="Swayne D.E."/>
        </authorList>
    </citation>
    <scope>NUCLEOTIDE SEQUENCE [LARGE SCALE GENOMIC DNA]</scope>
    <source>
        <strain evidence="13">LMG 28154</strain>
    </source>
</reference>
<dbReference type="PROSITE" id="PS00571">
    <property type="entry name" value="AMIDASES"/>
    <property type="match status" value="1"/>
</dbReference>
<feature type="active site" description="Charge relay system" evidence="10">
    <location>
        <position position="162"/>
    </location>
</feature>
<evidence type="ECO:0000256" key="10">
    <source>
        <dbReference type="HAMAP-Rule" id="MF_00120"/>
    </source>
</evidence>
<evidence type="ECO:0000313" key="14">
    <source>
        <dbReference type="Proteomes" id="UP000198460"/>
    </source>
</evidence>